<dbReference type="VEuPathDB" id="CryptoDB:GNI_062030"/>
<feature type="domain" description="Thioredoxin" evidence="2">
    <location>
        <begin position="18"/>
        <end position="108"/>
    </location>
</feature>
<evidence type="ECO:0000313" key="4">
    <source>
        <dbReference type="Proteomes" id="UP000019763"/>
    </source>
</evidence>
<dbReference type="GeneID" id="22912269"/>
<dbReference type="GO" id="GO:0005829">
    <property type="term" value="C:cytosol"/>
    <property type="evidence" value="ECO:0007669"/>
    <property type="project" value="TreeGrafter"/>
</dbReference>
<dbReference type="SUPFAM" id="SSF52833">
    <property type="entry name" value="Thioredoxin-like"/>
    <property type="match status" value="1"/>
</dbReference>
<dbReference type="GO" id="GO:0047134">
    <property type="term" value="F:protein-disulfide reductase [NAD(P)H] activity"/>
    <property type="evidence" value="ECO:0007669"/>
    <property type="project" value="InterPro"/>
</dbReference>
<dbReference type="PANTHER" id="PTHR12452">
    <property type="entry name" value="42-9-9 PROTEIN-RELATED"/>
    <property type="match status" value="1"/>
</dbReference>
<dbReference type="OrthoDB" id="78947at2759"/>
<dbReference type="InterPro" id="IPR010357">
    <property type="entry name" value="TXNDC17_dom"/>
</dbReference>
<dbReference type="PANTHER" id="PTHR12452:SF0">
    <property type="entry name" value="THIOREDOXIN DOMAIN-CONTAINING PROTEIN 17"/>
    <property type="match status" value="1"/>
</dbReference>
<dbReference type="Proteomes" id="UP000019763">
    <property type="component" value="Unassembled WGS sequence"/>
</dbReference>
<name>A0A023B8A9_GRENI</name>
<dbReference type="Pfam" id="PF06110">
    <property type="entry name" value="TXD17-like_Trx"/>
    <property type="match status" value="1"/>
</dbReference>
<sequence length="108" mass="12553">MDYTGCIVYYHGELMCVRDSQTKQSWCPDCVELEERVCQAASKRPAKLVQVSVGDRPTWKDPECSYRKAPFNLTEIPTLVQYDTEGHEVKRLVCDDIKNESKLQQFFE</sequence>
<evidence type="ECO:0000313" key="3">
    <source>
        <dbReference type="EMBL" id="EZG68559.1"/>
    </source>
</evidence>
<dbReference type="AlphaFoldDB" id="A0A023B8A9"/>
<organism evidence="3 4">
    <name type="scientific">Gregarina niphandrodes</name>
    <name type="common">Septate eugregarine</name>
    <dbReference type="NCBI Taxonomy" id="110365"/>
    <lineage>
        <taxon>Eukaryota</taxon>
        <taxon>Sar</taxon>
        <taxon>Alveolata</taxon>
        <taxon>Apicomplexa</taxon>
        <taxon>Conoidasida</taxon>
        <taxon>Gregarinasina</taxon>
        <taxon>Eugregarinorida</taxon>
        <taxon>Gregarinidae</taxon>
        <taxon>Gregarina</taxon>
    </lineage>
</organism>
<dbReference type="InterPro" id="IPR045108">
    <property type="entry name" value="TXNDC17-like"/>
</dbReference>
<evidence type="ECO:0000256" key="1">
    <source>
        <dbReference type="ARBA" id="ARBA00008987"/>
    </source>
</evidence>
<protein>
    <submittedName>
        <fullName evidence="3">Thioredoxin domain protein</fullName>
    </submittedName>
</protein>
<proteinExistence type="inferred from homology"/>
<comment type="caution">
    <text evidence="3">The sequence shown here is derived from an EMBL/GenBank/DDBJ whole genome shotgun (WGS) entry which is preliminary data.</text>
</comment>
<dbReference type="EMBL" id="AFNH02000470">
    <property type="protein sequence ID" value="EZG68559.1"/>
    <property type="molecule type" value="Genomic_DNA"/>
</dbReference>
<accession>A0A023B8A9</accession>
<gene>
    <name evidence="3" type="ORF">GNI_062030</name>
</gene>
<dbReference type="Gene3D" id="3.40.30.10">
    <property type="entry name" value="Glutaredoxin"/>
    <property type="match status" value="1"/>
</dbReference>
<keyword evidence="4" id="KW-1185">Reference proteome</keyword>
<evidence type="ECO:0000259" key="2">
    <source>
        <dbReference type="Pfam" id="PF06110"/>
    </source>
</evidence>
<dbReference type="RefSeq" id="XP_011134566.1">
    <property type="nucleotide sequence ID" value="XM_011136264.1"/>
</dbReference>
<dbReference type="InterPro" id="IPR036249">
    <property type="entry name" value="Thioredoxin-like_sf"/>
</dbReference>
<comment type="similarity">
    <text evidence="1">Belongs to the thioredoxin family.</text>
</comment>
<dbReference type="eggNOG" id="KOG3425">
    <property type="taxonomic scope" value="Eukaryota"/>
</dbReference>
<reference evidence="3" key="1">
    <citation type="submission" date="2013-12" db="EMBL/GenBank/DDBJ databases">
        <authorList>
            <person name="Omoto C.K."/>
            <person name="Sibley D."/>
            <person name="Venepally P."/>
            <person name="Hadjithomas M."/>
            <person name="Karamycheva S."/>
            <person name="Brunk B."/>
            <person name="Roos D."/>
            <person name="Caler E."/>
            <person name="Lorenzi H."/>
        </authorList>
    </citation>
    <scope>NUCLEOTIDE SEQUENCE</scope>
</reference>